<dbReference type="GO" id="GO:0005634">
    <property type="term" value="C:nucleus"/>
    <property type="evidence" value="ECO:0007669"/>
    <property type="project" value="UniProtKB-SubCell"/>
</dbReference>
<dbReference type="RefSeq" id="XP_020301705.1">
    <property type="nucleotide sequence ID" value="XM_020448123.1"/>
</dbReference>
<dbReference type="OMA" id="YPYQTVE"/>
<dbReference type="InParanoid" id="A0A1S0TQB8"/>
<dbReference type="CTD" id="9947727"/>
<evidence type="ECO:0000256" key="4">
    <source>
        <dbReference type="ARBA" id="ARBA00023242"/>
    </source>
</evidence>
<evidence type="ECO:0000313" key="5">
    <source>
        <dbReference type="EMBL" id="EFO18211.2"/>
    </source>
</evidence>
<dbReference type="AlphaFoldDB" id="A0A1S0TQB8"/>
<dbReference type="GeneID" id="9947727"/>
<evidence type="ECO:0000256" key="2">
    <source>
        <dbReference type="ARBA" id="ARBA00007925"/>
    </source>
</evidence>
<dbReference type="OrthoDB" id="329666at2759"/>
<dbReference type="KEGG" id="loa:LOAG_10284"/>
<comment type="subcellular location">
    <subcellularLocation>
        <location evidence="1">Nucleus</location>
    </subcellularLocation>
</comment>
<organism evidence="5">
    <name type="scientific">Loa loa</name>
    <name type="common">Eye worm</name>
    <name type="synonym">Filaria loa</name>
    <dbReference type="NCBI Taxonomy" id="7209"/>
    <lineage>
        <taxon>Eukaryota</taxon>
        <taxon>Metazoa</taxon>
        <taxon>Ecdysozoa</taxon>
        <taxon>Nematoda</taxon>
        <taxon>Chromadorea</taxon>
        <taxon>Rhabditida</taxon>
        <taxon>Spirurina</taxon>
        <taxon>Spiruromorpha</taxon>
        <taxon>Filarioidea</taxon>
        <taxon>Onchocercidae</taxon>
        <taxon>Loa</taxon>
    </lineage>
</organism>
<name>A0A1S0TQB8_LOALO</name>
<evidence type="ECO:0000256" key="3">
    <source>
        <dbReference type="ARBA" id="ARBA00015405"/>
    </source>
</evidence>
<proteinExistence type="inferred from homology"/>
<protein>
    <recommendedName>
        <fullName evidence="3">Mini-chromosome maintenance complex-binding protein</fullName>
    </recommendedName>
</protein>
<dbReference type="Pfam" id="PF09739">
    <property type="entry name" value="MCM_bind"/>
    <property type="match status" value="1"/>
</dbReference>
<keyword evidence="4" id="KW-0539">Nucleus</keyword>
<sequence length="552" mass="63934">MGEDEDTENATDSQNITNVKIQGENFITIQSDSLRKLRESNEKDVYNEVDNIFFENVAKYTKDPCKLITKLKEKYKDEFKNWKCLHTDHVEHGDLVRMRGMILNGMQTVFSLNAVVTEEENGDTRTVCGILRNRINCSNIKEAKGMTRRNAYILVPERGATDWYLEAFHGKDRRRFTEVFSKNEESRTYALFYDEESENFKPNVVFDLYGILDLAEMRIEDNDDDNSDTRNSLTMRSLHVIHYELVEHHDIVASTHREVLERRNIQGFESVIYAFEQLFESKVAAQSLAFQLFISRHSQPPRSVEYTFPYTMKRISDSKLIIEMIKLFVPKVHVVEIMEKTMEESWASYERPQSGFEQGLLQVSDNTLIIIDETKVSSMKSLSLTKKGRGNYNLIKNFLSTRKIPYIYPYQTVEIESSINVLVLSGEKCFFGQENFAMTAPKSCRKDVNFVQQYAVKHESELNLCRHALLSCSKGFSDINICKTVEELAVESFLNMQRICRNADNSARLHRQLIISKLLTALKGEKIVDKDCWTRAVELENGLQITAESHLH</sequence>
<dbReference type="GO" id="GO:0003682">
    <property type="term" value="F:chromatin binding"/>
    <property type="evidence" value="ECO:0007669"/>
    <property type="project" value="TreeGrafter"/>
</dbReference>
<dbReference type="InterPro" id="IPR019140">
    <property type="entry name" value="MCM_complex-bd"/>
</dbReference>
<gene>
    <name evidence="5" type="ORF">LOAG_10284</name>
</gene>
<dbReference type="EMBL" id="JH712507">
    <property type="protein sequence ID" value="EFO18211.2"/>
    <property type="molecule type" value="Genomic_DNA"/>
</dbReference>
<evidence type="ECO:0000256" key="1">
    <source>
        <dbReference type="ARBA" id="ARBA00004123"/>
    </source>
</evidence>
<reference evidence="5" key="1">
    <citation type="submission" date="2012-04" db="EMBL/GenBank/DDBJ databases">
        <title>The Genome Sequence of Loa loa.</title>
        <authorList>
            <consortium name="The Broad Institute Genome Sequencing Platform"/>
            <consortium name="Broad Institute Genome Sequencing Center for Infectious Disease"/>
            <person name="Nutman T.B."/>
            <person name="Fink D.L."/>
            <person name="Russ C."/>
            <person name="Young S."/>
            <person name="Zeng Q."/>
            <person name="Gargeya S."/>
            <person name="Alvarado L."/>
            <person name="Berlin A."/>
            <person name="Chapman S.B."/>
            <person name="Chen Z."/>
            <person name="Freedman E."/>
            <person name="Gellesch M."/>
            <person name="Goldberg J."/>
            <person name="Griggs A."/>
            <person name="Gujja S."/>
            <person name="Heilman E.R."/>
            <person name="Heiman D."/>
            <person name="Howarth C."/>
            <person name="Mehta T."/>
            <person name="Neiman D."/>
            <person name="Pearson M."/>
            <person name="Roberts A."/>
            <person name="Saif S."/>
            <person name="Shea T."/>
            <person name="Shenoy N."/>
            <person name="Sisk P."/>
            <person name="Stolte C."/>
            <person name="Sykes S."/>
            <person name="White J."/>
            <person name="Yandava C."/>
            <person name="Haas B."/>
            <person name="Henn M.R."/>
            <person name="Nusbaum C."/>
            <person name="Birren B."/>
        </authorList>
    </citation>
    <scope>NUCLEOTIDE SEQUENCE [LARGE SCALE GENOMIC DNA]</scope>
</reference>
<dbReference type="PANTHER" id="PTHR13489:SF0">
    <property type="entry name" value="MINI-CHROMOSOME MAINTENANCE COMPLEX-BINDING PROTEIN"/>
    <property type="match status" value="1"/>
</dbReference>
<dbReference type="GO" id="GO:0006261">
    <property type="term" value="P:DNA-templated DNA replication"/>
    <property type="evidence" value="ECO:0007669"/>
    <property type="project" value="TreeGrafter"/>
</dbReference>
<accession>A0A1S0TQB8</accession>
<comment type="similarity">
    <text evidence="2">Belongs to the MCMBP family.</text>
</comment>
<dbReference type="PANTHER" id="PTHR13489">
    <property type="entry name" value="MINI-CHROMOSOME MAINTENANCE COMPLEX-BINDING PROTEIN"/>
    <property type="match status" value="1"/>
</dbReference>